<keyword evidence="2" id="KW-1185">Reference proteome</keyword>
<evidence type="ECO:0000313" key="2">
    <source>
        <dbReference type="Proteomes" id="UP000315700"/>
    </source>
</evidence>
<dbReference type="AlphaFoldDB" id="A0A517SMF7"/>
<protein>
    <submittedName>
        <fullName evidence="1">Uncharacterized protein</fullName>
    </submittedName>
</protein>
<proteinExistence type="predicted"/>
<dbReference type="InParanoid" id="A0A517SMF7"/>
<sequence>MVSQLHSMSIRLPLLRNTSSKPGSRTTNDRPLRRLRASQECDRLLQADVAKAERQLIAAWLKYDLVPLSAVEQFAVDPMFGRIPADTSFINDPVRQRIVQTIVKLRAASRLRYTGPDPGRLRFNLPRVVWACDNPQVTREMRAVFGCSGEIRTAAAAQSWLLKRHDSSVCGLSHLGSSDTPFFLHLQQCRAKAADALAFGDRGAGV</sequence>
<organism evidence="1 2">
    <name type="scientific">Caulifigura coniformis</name>
    <dbReference type="NCBI Taxonomy" id="2527983"/>
    <lineage>
        <taxon>Bacteria</taxon>
        <taxon>Pseudomonadati</taxon>
        <taxon>Planctomycetota</taxon>
        <taxon>Planctomycetia</taxon>
        <taxon>Planctomycetales</taxon>
        <taxon>Planctomycetaceae</taxon>
        <taxon>Caulifigura</taxon>
    </lineage>
</organism>
<evidence type="ECO:0000313" key="1">
    <source>
        <dbReference type="EMBL" id="QDT57309.1"/>
    </source>
</evidence>
<accession>A0A517SMF7</accession>
<gene>
    <name evidence="1" type="ORF">Pan44_53770</name>
</gene>
<dbReference type="Proteomes" id="UP000315700">
    <property type="component" value="Chromosome"/>
</dbReference>
<name>A0A517SMF7_9PLAN</name>
<dbReference type="KEGG" id="ccos:Pan44_53770"/>
<reference evidence="1 2" key="1">
    <citation type="submission" date="2019-02" db="EMBL/GenBank/DDBJ databases">
        <title>Deep-cultivation of Planctomycetes and their phenomic and genomic characterization uncovers novel biology.</title>
        <authorList>
            <person name="Wiegand S."/>
            <person name="Jogler M."/>
            <person name="Boedeker C."/>
            <person name="Pinto D."/>
            <person name="Vollmers J."/>
            <person name="Rivas-Marin E."/>
            <person name="Kohn T."/>
            <person name="Peeters S.H."/>
            <person name="Heuer A."/>
            <person name="Rast P."/>
            <person name="Oberbeckmann S."/>
            <person name="Bunk B."/>
            <person name="Jeske O."/>
            <person name="Meyerdierks A."/>
            <person name="Storesund J.E."/>
            <person name="Kallscheuer N."/>
            <person name="Luecker S."/>
            <person name="Lage O.M."/>
            <person name="Pohl T."/>
            <person name="Merkel B.J."/>
            <person name="Hornburger P."/>
            <person name="Mueller R.-W."/>
            <person name="Bruemmer F."/>
            <person name="Labrenz M."/>
            <person name="Spormann A.M."/>
            <person name="Op den Camp H."/>
            <person name="Overmann J."/>
            <person name="Amann R."/>
            <person name="Jetten M.S.M."/>
            <person name="Mascher T."/>
            <person name="Medema M.H."/>
            <person name="Devos D.P."/>
            <person name="Kaster A.-K."/>
            <person name="Ovreas L."/>
            <person name="Rohde M."/>
            <person name="Galperin M.Y."/>
            <person name="Jogler C."/>
        </authorList>
    </citation>
    <scope>NUCLEOTIDE SEQUENCE [LARGE SCALE GENOMIC DNA]</scope>
    <source>
        <strain evidence="1 2">Pan44</strain>
    </source>
</reference>
<dbReference type="EMBL" id="CP036271">
    <property type="protein sequence ID" value="QDT57309.1"/>
    <property type="molecule type" value="Genomic_DNA"/>
</dbReference>